<feature type="compositionally biased region" description="Polar residues" evidence="6">
    <location>
        <begin position="940"/>
        <end position="950"/>
    </location>
</feature>
<keyword evidence="3" id="KW-0963">Cytoplasm</keyword>
<dbReference type="GO" id="GO:0000922">
    <property type="term" value="C:spindle pole"/>
    <property type="evidence" value="ECO:0007669"/>
    <property type="project" value="InterPro"/>
</dbReference>
<gene>
    <name evidence="8" type="ORF">M427DRAFT_72582</name>
</gene>
<dbReference type="GO" id="GO:0031122">
    <property type="term" value="P:cytoplasmic microtubule organization"/>
    <property type="evidence" value="ECO:0007669"/>
    <property type="project" value="TreeGrafter"/>
</dbReference>
<dbReference type="Pfam" id="PF04130">
    <property type="entry name" value="GCP_C_terminal"/>
    <property type="match status" value="1"/>
</dbReference>
<feature type="compositionally biased region" description="Basic and acidic residues" evidence="6">
    <location>
        <begin position="291"/>
        <end position="301"/>
    </location>
</feature>
<dbReference type="GO" id="GO:0051225">
    <property type="term" value="P:spindle assembly"/>
    <property type="evidence" value="ECO:0007669"/>
    <property type="project" value="TreeGrafter"/>
</dbReference>
<dbReference type="GO" id="GO:0007020">
    <property type="term" value="P:microtubule nucleation"/>
    <property type="evidence" value="ECO:0007669"/>
    <property type="project" value="InterPro"/>
</dbReference>
<dbReference type="GO" id="GO:0000278">
    <property type="term" value="P:mitotic cell cycle"/>
    <property type="evidence" value="ECO:0007669"/>
    <property type="project" value="TreeGrafter"/>
</dbReference>
<dbReference type="GO" id="GO:0043015">
    <property type="term" value="F:gamma-tubulin binding"/>
    <property type="evidence" value="ECO:0007669"/>
    <property type="project" value="InterPro"/>
</dbReference>
<sequence length="1413" mass="156064">MAPPPYRTSTPVSFFPLFADLVGSLTGESGLESTPSHPVLSAPTIRYPLNPTSRSALESFYSTCLDLSRDPPRFTDPASVWTKRLATRRAAAAYNLRTRKRTRDAQKLEELMDELDRRGDSGSAPGVDRRHLTAKPPSSGEILSILWLLLGLENIAEGEPACPVPGDSGPFHESADNVAPFETPQLVHRVDSAVSLPQPSSQIIISLPPLLPLTIQPHDPLLGALSRPFAILQPPHLPLDPSPFPNAPKLTLPPLPRTPQDVLSRRAVDATRDVWAAEGDFRGPQGARGGGMERRTERRDTGTGSGRENPVPYIPSTQWSQFVNIPEDSKHPTPSWSSSPSNNPSLEPNSAPSLPTLFTLAPSPTVSSALWSYFAHPLNRNVWHPRKEIPHTELEKELTMLLLGVGGRIFEWRPLGDGGRGSFAVKPDMEGVRPAGWTVGAARSFFAPFLTSGTRFRQLRHTSGHITGPSLSPTHVALISWLRIILEQVAGSILAEGGQKSSGVDGNVSALLGLHDLAVSIGKRLECVNDMFVPVVKGEPSHKVLGSLYSGLKRIHTLGNDDSIRDVVGALDVASRWWLHGMWRWIQHGGQRDNWLENVTVECADGSLWDGYGEVTRQIDPSRIPSLLPTLLARRILRAGRAAEMIGDLSPNHPVLRAKLVPQSDEWTIAAQGGTQTVWYVTGDYETRFSRAFENRLRSACESVQAWERDLAQRVAQEQQAALRRELEAKDLAKLKDEQAAQAKLEKRRMDEERKRVWRGEVENFLSTRPPAVRTPSPSTTTQDTALLALEGVARNVILSEHEARIAALEKRERIVDWRARRAQLAETRMQILRDNVWEHITAWVRPVWEVEENETWETDFIDEEEPEEKRTSDVLQQENASEEAHNVEENIAGQEQPEQSPEALGCSENPNELGAREMYDGEHGLNNGNIARNGMKSPIESTVGSSVAENQKELRGSSPAPMVPEDSKRQHSPATTRSDPQSLLSASKGFIPPVSPSTFFRLVSLPRTISESTRPPKVTSLLPPELCVSLMLHRPLRAQCCLLERVSLSLLLGIPDLKRAMHLVRSHALVGSGTFSVAVREVVRDMWQPGSVESVWEAKDVWGSVVWGRRVAEAFGSVEELDWKVELKGNGVGDDGVPYGAYSIHALSPLHLRLQLPNRISATLFPPPILDKYTQITSFLLRILVADVAANQLSTRRHRAEREAEAVLWRMKVFVKGMMAHVEHGVVGRWWGVLTDLVTRAEKLSSSGRLDVGVGAMGDNEDDHTEIGMVDTDADVPTSLAAQSRLSPTSPPPRSVPELLARHNSCLDLMLSGCLLGLRFAPLRQILEAMLDAVVRVARSLTGNAHADEESRRHAVEMAVADWESAARLFFAVVAKLVARKARGADWETTMMEEMVERVDGGGWYRNKVFAS</sequence>
<evidence type="ECO:0000256" key="6">
    <source>
        <dbReference type="SAM" id="MobiDB-lite"/>
    </source>
</evidence>
<dbReference type="GO" id="GO:0051011">
    <property type="term" value="F:microtubule minus-end binding"/>
    <property type="evidence" value="ECO:0007669"/>
    <property type="project" value="TreeGrafter"/>
</dbReference>
<keyword evidence="9" id="KW-1185">Reference proteome</keyword>
<evidence type="ECO:0000256" key="3">
    <source>
        <dbReference type="ARBA" id="ARBA00022490"/>
    </source>
</evidence>
<evidence type="ECO:0000313" key="9">
    <source>
        <dbReference type="Proteomes" id="UP000070544"/>
    </source>
</evidence>
<feature type="region of interest" description="Disordered" evidence="6">
    <location>
        <begin position="114"/>
        <end position="136"/>
    </location>
</feature>
<dbReference type="PANTHER" id="PTHR19302:SF70">
    <property type="entry name" value="GAMMA-TUBULIN COMPLEX COMPONENT 6"/>
    <property type="match status" value="1"/>
</dbReference>
<evidence type="ECO:0000259" key="7">
    <source>
        <dbReference type="Pfam" id="PF04130"/>
    </source>
</evidence>
<evidence type="ECO:0000313" key="8">
    <source>
        <dbReference type="EMBL" id="KXS11834.1"/>
    </source>
</evidence>
<dbReference type="InterPro" id="IPR007259">
    <property type="entry name" value="GCP"/>
</dbReference>
<dbReference type="InterPro" id="IPR040457">
    <property type="entry name" value="GCP_C"/>
</dbReference>
<feature type="region of interest" description="Disordered" evidence="6">
    <location>
        <begin position="275"/>
        <end position="350"/>
    </location>
</feature>
<dbReference type="GO" id="GO:0000930">
    <property type="term" value="C:gamma-tubulin complex"/>
    <property type="evidence" value="ECO:0007669"/>
    <property type="project" value="UniProtKB-ARBA"/>
</dbReference>
<name>A0A139A515_GONPJ</name>
<evidence type="ECO:0000256" key="1">
    <source>
        <dbReference type="ARBA" id="ARBA00004245"/>
    </source>
</evidence>
<feature type="domain" description="Gamma tubulin complex component C-terminal" evidence="7">
    <location>
        <begin position="1143"/>
        <end position="1406"/>
    </location>
</feature>
<dbReference type="OrthoDB" id="775571at2759"/>
<feature type="compositionally biased region" description="Polar residues" evidence="6">
    <location>
        <begin position="973"/>
        <end position="986"/>
    </location>
</feature>
<comment type="subcellular location">
    <subcellularLocation>
        <location evidence="1">Cytoplasm</location>
        <location evidence="1">Cytoskeleton</location>
    </subcellularLocation>
</comment>
<dbReference type="Proteomes" id="UP000070544">
    <property type="component" value="Unassembled WGS sequence"/>
</dbReference>
<organism evidence="8 9">
    <name type="scientific">Gonapodya prolifera (strain JEL478)</name>
    <name type="common">Monoblepharis prolifera</name>
    <dbReference type="NCBI Taxonomy" id="1344416"/>
    <lineage>
        <taxon>Eukaryota</taxon>
        <taxon>Fungi</taxon>
        <taxon>Fungi incertae sedis</taxon>
        <taxon>Chytridiomycota</taxon>
        <taxon>Chytridiomycota incertae sedis</taxon>
        <taxon>Monoblepharidomycetes</taxon>
        <taxon>Monoblepharidales</taxon>
        <taxon>Gonapodyaceae</taxon>
        <taxon>Gonapodya</taxon>
    </lineage>
</organism>
<evidence type="ECO:0000256" key="4">
    <source>
        <dbReference type="ARBA" id="ARBA00022701"/>
    </source>
</evidence>
<keyword evidence="5" id="KW-0206">Cytoskeleton</keyword>
<proteinExistence type="inferred from homology"/>
<dbReference type="EMBL" id="KQ965796">
    <property type="protein sequence ID" value="KXS11834.1"/>
    <property type="molecule type" value="Genomic_DNA"/>
</dbReference>
<feature type="compositionally biased region" description="Acidic residues" evidence="6">
    <location>
        <begin position="858"/>
        <end position="867"/>
    </location>
</feature>
<dbReference type="GO" id="GO:0051321">
    <property type="term" value="P:meiotic cell cycle"/>
    <property type="evidence" value="ECO:0007669"/>
    <property type="project" value="TreeGrafter"/>
</dbReference>
<dbReference type="STRING" id="1344416.A0A139A515"/>
<feature type="region of interest" description="Disordered" evidence="6">
    <location>
        <begin position="858"/>
        <end position="990"/>
    </location>
</feature>
<dbReference type="GO" id="GO:0005874">
    <property type="term" value="C:microtubule"/>
    <property type="evidence" value="ECO:0007669"/>
    <property type="project" value="UniProtKB-KW"/>
</dbReference>
<dbReference type="Gene3D" id="1.20.120.1900">
    <property type="entry name" value="Gamma-tubulin complex, C-terminal domain"/>
    <property type="match status" value="1"/>
</dbReference>
<feature type="compositionally biased region" description="Low complexity" evidence="6">
    <location>
        <begin position="332"/>
        <end position="350"/>
    </location>
</feature>
<evidence type="ECO:0000256" key="5">
    <source>
        <dbReference type="ARBA" id="ARBA00023212"/>
    </source>
</evidence>
<accession>A0A139A515</accession>
<comment type="similarity">
    <text evidence="2">Belongs to the TUBGCP family.</text>
</comment>
<evidence type="ECO:0000256" key="2">
    <source>
        <dbReference type="ARBA" id="ARBA00010337"/>
    </source>
</evidence>
<dbReference type="PANTHER" id="PTHR19302">
    <property type="entry name" value="GAMMA TUBULIN COMPLEX PROTEIN"/>
    <property type="match status" value="1"/>
</dbReference>
<reference evidence="8 9" key="1">
    <citation type="journal article" date="2015" name="Genome Biol. Evol.">
        <title>Phylogenomic analyses indicate that early fungi evolved digesting cell walls of algal ancestors of land plants.</title>
        <authorList>
            <person name="Chang Y."/>
            <person name="Wang S."/>
            <person name="Sekimoto S."/>
            <person name="Aerts A.L."/>
            <person name="Choi C."/>
            <person name="Clum A."/>
            <person name="LaButti K.M."/>
            <person name="Lindquist E.A."/>
            <person name="Yee Ngan C."/>
            <person name="Ohm R.A."/>
            <person name="Salamov A.A."/>
            <person name="Grigoriev I.V."/>
            <person name="Spatafora J.W."/>
            <person name="Berbee M.L."/>
        </authorList>
    </citation>
    <scope>NUCLEOTIDE SEQUENCE [LARGE SCALE GENOMIC DNA]</scope>
    <source>
        <strain evidence="8 9">JEL478</strain>
    </source>
</reference>
<feature type="compositionally biased region" description="Basic and acidic residues" evidence="6">
    <location>
        <begin position="915"/>
        <end position="924"/>
    </location>
</feature>
<dbReference type="InterPro" id="IPR042241">
    <property type="entry name" value="GCP_C_sf"/>
</dbReference>
<dbReference type="GO" id="GO:0005816">
    <property type="term" value="C:spindle pole body"/>
    <property type="evidence" value="ECO:0007669"/>
    <property type="project" value="UniProtKB-ARBA"/>
</dbReference>
<protein>
    <recommendedName>
        <fullName evidence="7">Gamma tubulin complex component C-terminal domain-containing protein</fullName>
    </recommendedName>
</protein>
<keyword evidence="4" id="KW-0493">Microtubule</keyword>